<dbReference type="InterPro" id="IPR050789">
    <property type="entry name" value="Diverse_Enzym_Activities"/>
</dbReference>
<evidence type="ECO:0000313" key="2">
    <source>
        <dbReference type="EMBL" id="KAJ3214450.1"/>
    </source>
</evidence>
<dbReference type="EMBL" id="JADGJW010000619">
    <property type="protein sequence ID" value="KAJ3214450.1"/>
    <property type="molecule type" value="Genomic_DNA"/>
</dbReference>
<dbReference type="AlphaFoldDB" id="A0AAD5TXX8"/>
<evidence type="ECO:0000313" key="3">
    <source>
        <dbReference type="Proteomes" id="UP001211065"/>
    </source>
</evidence>
<dbReference type="SUPFAM" id="SSF56601">
    <property type="entry name" value="beta-lactamase/transpeptidase-like"/>
    <property type="match status" value="1"/>
</dbReference>
<sequence length="410" mass="46022">MLPKVGLIDHERLNAVIPTLYNLNYGAVSVATIQSSKVSFYNTFGLRKYSFFSKSPANTLTRFQAASISKPVTALAVLKLVENGVLDLDKNVNEYLANSGWTLTVSKENKFVDEKNITTIRQLLSHTAGTNASGFGGYNINLSIPSTIEVLRADKPVNSDAIKVTSKPGTFSYSGGGTTVVQFIMETVLEKPFPLIMKQLILDPLDMKNSSFETDRTKGDHLAYAHGYISDPFFLFYGGKNEYHLYPEKAAAGLWTTAEDLCKFGIAVMNSINGKPNAFLNEKLSKNFKTNHNFEKAVDEEGYRDIQKIGLGFFLENCEDELKFNISHGGGNMGFRCFLFLQPHKESGFCVMSNNESNRIGLLCNHLVNNLDLDTDNFKDSTPANNTYMNWLKDYLKNWKFVFKYWMGLY</sequence>
<accession>A0AAD5TXX8</accession>
<dbReference type="InterPro" id="IPR012338">
    <property type="entry name" value="Beta-lactam/transpept-like"/>
</dbReference>
<organism evidence="2 3">
    <name type="scientific">Clydaea vesicula</name>
    <dbReference type="NCBI Taxonomy" id="447962"/>
    <lineage>
        <taxon>Eukaryota</taxon>
        <taxon>Fungi</taxon>
        <taxon>Fungi incertae sedis</taxon>
        <taxon>Chytridiomycota</taxon>
        <taxon>Chytridiomycota incertae sedis</taxon>
        <taxon>Chytridiomycetes</taxon>
        <taxon>Lobulomycetales</taxon>
        <taxon>Lobulomycetaceae</taxon>
        <taxon>Clydaea</taxon>
    </lineage>
</organism>
<dbReference type="Pfam" id="PF00144">
    <property type="entry name" value="Beta-lactamase"/>
    <property type="match status" value="1"/>
</dbReference>
<dbReference type="Gene3D" id="3.40.710.10">
    <property type="entry name" value="DD-peptidase/beta-lactamase superfamily"/>
    <property type="match status" value="1"/>
</dbReference>
<proteinExistence type="predicted"/>
<reference evidence="2" key="1">
    <citation type="submission" date="2020-05" db="EMBL/GenBank/DDBJ databases">
        <title>Phylogenomic resolution of chytrid fungi.</title>
        <authorList>
            <person name="Stajich J.E."/>
            <person name="Amses K."/>
            <person name="Simmons R."/>
            <person name="Seto K."/>
            <person name="Myers J."/>
            <person name="Bonds A."/>
            <person name="Quandt C.A."/>
            <person name="Barry K."/>
            <person name="Liu P."/>
            <person name="Grigoriev I."/>
            <person name="Longcore J.E."/>
            <person name="James T.Y."/>
        </authorList>
    </citation>
    <scope>NUCLEOTIDE SEQUENCE</scope>
    <source>
        <strain evidence="2">JEL0476</strain>
    </source>
</reference>
<dbReference type="Proteomes" id="UP001211065">
    <property type="component" value="Unassembled WGS sequence"/>
</dbReference>
<name>A0AAD5TXX8_9FUNG</name>
<comment type="caution">
    <text evidence="2">The sequence shown here is derived from an EMBL/GenBank/DDBJ whole genome shotgun (WGS) entry which is preliminary data.</text>
</comment>
<gene>
    <name evidence="2" type="ORF">HK099_006852</name>
</gene>
<protein>
    <recommendedName>
        <fullName evidence="1">Beta-lactamase-related domain-containing protein</fullName>
    </recommendedName>
</protein>
<evidence type="ECO:0000259" key="1">
    <source>
        <dbReference type="Pfam" id="PF00144"/>
    </source>
</evidence>
<dbReference type="PANTHER" id="PTHR43283">
    <property type="entry name" value="BETA-LACTAMASE-RELATED"/>
    <property type="match status" value="1"/>
</dbReference>
<dbReference type="InterPro" id="IPR001466">
    <property type="entry name" value="Beta-lactam-related"/>
</dbReference>
<feature type="domain" description="Beta-lactamase-related" evidence="1">
    <location>
        <begin position="27"/>
        <end position="358"/>
    </location>
</feature>
<keyword evidence="3" id="KW-1185">Reference proteome</keyword>